<evidence type="ECO:0000313" key="7">
    <source>
        <dbReference type="EMBL" id="AWI24721.1"/>
    </source>
</evidence>
<dbReference type="EMBL" id="CP029187">
    <property type="protein sequence ID" value="AWI24721.1"/>
    <property type="molecule type" value="Genomic_DNA"/>
</dbReference>
<organism evidence="7 8">
    <name type="scientific">Flavobacterium pallidum</name>
    <dbReference type="NCBI Taxonomy" id="2172098"/>
    <lineage>
        <taxon>Bacteria</taxon>
        <taxon>Pseudomonadati</taxon>
        <taxon>Bacteroidota</taxon>
        <taxon>Flavobacteriia</taxon>
        <taxon>Flavobacteriales</taxon>
        <taxon>Flavobacteriaceae</taxon>
        <taxon>Flavobacterium</taxon>
    </lineage>
</organism>
<dbReference type="Gene3D" id="2.170.130.10">
    <property type="entry name" value="TonB-dependent receptor, plug domain"/>
    <property type="match status" value="1"/>
</dbReference>
<evidence type="ECO:0000256" key="2">
    <source>
        <dbReference type="ARBA" id="ARBA00023136"/>
    </source>
</evidence>
<keyword evidence="4" id="KW-0732">Signal</keyword>
<feature type="domain" description="TonB-dependent receptor plug" evidence="5">
    <location>
        <begin position="145"/>
        <end position="225"/>
    </location>
</feature>
<feature type="signal peptide" evidence="4">
    <location>
        <begin position="1"/>
        <end position="19"/>
    </location>
</feature>
<dbReference type="PANTHER" id="PTHR40980">
    <property type="entry name" value="PLUG DOMAIN-CONTAINING PROTEIN"/>
    <property type="match status" value="1"/>
</dbReference>
<evidence type="ECO:0000259" key="6">
    <source>
        <dbReference type="Pfam" id="PF14905"/>
    </source>
</evidence>
<evidence type="ECO:0000256" key="1">
    <source>
        <dbReference type="ARBA" id="ARBA00004442"/>
    </source>
</evidence>
<dbReference type="Pfam" id="PF14905">
    <property type="entry name" value="OMP_b-brl_3"/>
    <property type="match status" value="1"/>
</dbReference>
<dbReference type="AlphaFoldDB" id="A0A2S1SEA3"/>
<dbReference type="SUPFAM" id="SSF56935">
    <property type="entry name" value="Porins"/>
    <property type="match status" value="1"/>
</dbReference>
<evidence type="ECO:0000259" key="5">
    <source>
        <dbReference type="Pfam" id="PF07715"/>
    </source>
</evidence>
<dbReference type="Gene3D" id="2.40.170.20">
    <property type="entry name" value="TonB-dependent receptor, beta-barrel domain"/>
    <property type="match status" value="1"/>
</dbReference>
<dbReference type="PANTHER" id="PTHR40980:SF4">
    <property type="entry name" value="TONB-DEPENDENT RECEPTOR-LIKE BETA-BARREL DOMAIN-CONTAINING PROTEIN"/>
    <property type="match status" value="1"/>
</dbReference>
<protein>
    <submittedName>
        <fullName evidence="7">Uncharacterized protein</fullName>
    </submittedName>
</protein>
<feature type="domain" description="Outer membrane protein beta-barrel" evidence="6">
    <location>
        <begin position="379"/>
        <end position="792"/>
    </location>
</feature>
<evidence type="ECO:0000313" key="8">
    <source>
        <dbReference type="Proteomes" id="UP000244937"/>
    </source>
</evidence>
<comment type="subcellular location">
    <subcellularLocation>
        <location evidence="1">Cell outer membrane</location>
    </subcellularLocation>
</comment>
<keyword evidence="3" id="KW-0998">Cell outer membrane</keyword>
<feature type="chain" id="PRO_5015583430" evidence="4">
    <location>
        <begin position="20"/>
        <end position="819"/>
    </location>
</feature>
<keyword evidence="8" id="KW-1185">Reference proteome</keyword>
<gene>
    <name evidence="7" type="ORF">HYN49_01785</name>
</gene>
<evidence type="ECO:0000256" key="3">
    <source>
        <dbReference type="ARBA" id="ARBA00023237"/>
    </source>
</evidence>
<dbReference type="GO" id="GO:0009279">
    <property type="term" value="C:cell outer membrane"/>
    <property type="evidence" value="ECO:0007669"/>
    <property type="project" value="UniProtKB-SubCell"/>
</dbReference>
<name>A0A2S1SEA3_9FLAO</name>
<keyword evidence="2" id="KW-0472">Membrane</keyword>
<dbReference type="Pfam" id="PF07715">
    <property type="entry name" value="Plug"/>
    <property type="match status" value="1"/>
</dbReference>
<dbReference type="InterPro" id="IPR036942">
    <property type="entry name" value="Beta-barrel_TonB_sf"/>
</dbReference>
<accession>A0A2S1SEA3</accession>
<dbReference type="InterPro" id="IPR037066">
    <property type="entry name" value="Plug_dom_sf"/>
</dbReference>
<sequence>MKSSIFTALVLLTGIFASAQQRPVAIDIKCPSDFVSCESDTNQRNILIERTGNGTTEQVGLYETTGCNFSTSVALSSGMYYVTVSGVAFETKKTTFEVTEQTKTITIDVSLSQKTNTLSEVTVFGSRKQFVKIESDKTTVRVRENGMLNSGSSLDAVRRLPGVVKGPGGNLSLNGKGVKIYIDGVPSILTGTDLENYLATLPANAIEKVELIYNPGAAYDANSSGSIINIVTSSKKMKGINASFNINYNFNKYQKPSPQVLLNGKQGDLSWQTMIGYNYIEGENRNRTLTEFTSFNPAKILDNDNKAVSTFRNFYWRTGTNYKIDEKSNLLFNYNLNLGNDRFVETQSTLAEDIDFTNNGIARTKNSNNELSLQYKLKLDTIGTTLDVTAYSNLLRQDRGRKAMAIDNGTGSFNNSDADFRIDNYYLKYDFTFPFKNDFSVSTGGKYNMVKVSDLGRYNFESPTDDIFGSGNFASLIDFDYKENNLAFYGEVRKKYKKFNFTAGLRFEDYRVERAASTIADKIEFNNTNFFPSVTLMYSLNDNMNITSSYSRRISQPGYFMIDPNSSNIYNKYNTSEGNATLAPIFFNNYELKFTAFDYVQLGTNYMDIRDNTQFIISAKDNELVSNREFISIAKTEIFNAYVNFPIPLDYFFKGKEEFTKRMSTIDKMNYIFVNLNYGKMMTKGYSSGFRNHGLMTYGAQSQILLPWGITNNMNYFILPKGIYEIYRIDKPIQQFDISFNKDFMDKKLKVGLHCFDVFNANEVNAFVKGNNVNTHFYEKQDSRTFRISLTWNFGNQKLQKENTDINVDKSNQGGGMLK</sequence>
<reference evidence="7 8" key="1">
    <citation type="submission" date="2018-05" db="EMBL/GenBank/DDBJ databases">
        <title>Genome sequencing of Flavobacterium sp. HYN0049.</title>
        <authorList>
            <person name="Yi H."/>
            <person name="Baek C."/>
        </authorList>
    </citation>
    <scope>NUCLEOTIDE SEQUENCE [LARGE SCALE GENOMIC DNA]</scope>
    <source>
        <strain evidence="7 8">HYN0049</strain>
    </source>
</reference>
<evidence type="ECO:0000256" key="4">
    <source>
        <dbReference type="SAM" id="SignalP"/>
    </source>
</evidence>
<dbReference type="KEGG" id="fpal:HYN49_01785"/>
<dbReference type="Proteomes" id="UP000244937">
    <property type="component" value="Chromosome"/>
</dbReference>
<dbReference type="OrthoDB" id="721920at2"/>
<dbReference type="InterPro" id="IPR012910">
    <property type="entry name" value="Plug_dom"/>
</dbReference>
<dbReference type="RefSeq" id="WP_108902519.1">
    <property type="nucleotide sequence ID" value="NZ_CP029187.1"/>
</dbReference>
<dbReference type="InterPro" id="IPR041700">
    <property type="entry name" value="OMP_b-brl_3"/>
</dbReference>
<proteinExistence type="predicted"/>